<organism evidence="1 2">
    <name type="scientific">Acinetobacter corruptisaponis</name>
    <dbReference type="NCBI Taxonomy" id="3045147"/>
    <lineage>
        <taxon>Bacteria</taxon>
        <taxon>Pseudomonadati</taxon>
        <taxon>Pseudomonadota</taxon>
        <taxon>Gammaproteobacteria</taxon>
        <taxon>Moraxellales</taxon>
        <taxon>Moraxellaceae</taxon>
        <taxon>Acinetobacter</taxon>
    </lineage>
</organism>
<evidence type="ECO:0000313" key="1">
    <source>
        <dbReference type="EMBL" id="WHP06715.1"/>
    </source>
</evidence>
<sequence>MQKPVKRGNAWRIVVRHNGLRYSATRDTAHECEQWAAKNY</sequence>
<evidence type="ECO:0000313" key="2">
    <source>
        <dbReference type="Proteomes" id="UP001229836"/>
    </source>
</evidence>
<reference evidence="1 2" key="1">
    <citation type="submission" date="2023-05" db="EMBL/GenBank/DDBJ databases">
        <title>The complete genome of Acinetobacter sp. nov KCTC 92772.</title>
        <authorList>
            <person name="Zhou G."/>
        </authorList>
    </citation>
    <scope>NUCLEOTIDE SEQUENCE [LARGE SCALE GENOMIC DNA]</scope>
    <source>
        <strain evidence="1 2">KCTC 92772</strain>
    </source>
</reference>
<dbReference type="Proteomes" id="UP001229836">
    <property type="component" value="Chromosome"/>
</dbReference>
<dbReference type="EMBL" id="CP125669">
    <property type="protein sequence ID" value="WHP06715.1"/>
    <property type="molecule type" value="Genomic_DNA"/>
</dbReference>
<name>A0ABY8S598_9GAMM</name>
<accession>A0ABY8S598</accession>
<keyword evidence="2" id="KW-1185">Reference proteome</keyword>
<gene>
    <name evidence="1" type="ORF">QLH32_04380</name>
</gene>
<proteinExistence type="predicted"/>
<protein>
    <submittedName>
        <fullName evidence="1">Integrase</fullName>
    </submittedName>
</protein>